<evidence type="ECO:0000313" key="1">
    <source>
        <dbReference type="EMBL" id="KAH7677145.1"/>
    </source>
</evidence>
<evidence type="ECO:0000313" key="2">
    <source>
        <dbReference type="Proteomes" id="UP000827976"/>
    </source>
</evidence>
<keyword evidence="2" id="KW-1185">Reference proteome</keyword>
<name>A0ACB7VRH5_DIOAL</name>
<gene>
    <name evidence="1" type="ORF">IHE45_07G063100</name>
</gene>
<accession>A0ACB7VRH5</accession>
<sequence length="105" mass="10929">MAAIRQDTHESHDASSPSVSTAARSLKLRYHQIAGSSPAIASSNESEPASPEVIKSVSTATRSSKLRYHQIVGSSPAIASSNESKPASPEVIKSVSTAARSSCHL</sequence>
<comment type="caution">
    <text evidence="1">The sequence shown here is derived from an EMBL/GenBank/DDBJ whole genome shotgun (WGS) entry which is preliminary data.</text>
</comment>
<dbReference type="Proteomes" id="UP000827976">
    <property type="component" value="Chromosome 7"/>
</dbReference>
<protein>
    <submittedName>
        <fullName evidence="1">Peripheral subunit-binding domain-containing protein</fullName>
    </submittedName>
</protein>
<reference evidence="2" key="1">
    <citation type="journal article" date="2022" name="Nat. Commun.">
        <title>Chromosome evolution and the genetic basis of agronomically important traits in greater yam.</title>
        <authorList>
            <person name="Bredeson J.V."/>
            <person name="Lyons J.B."/>
            <person name="Oniyinde I.O."/>
            <person name="Okereke N.R."/>
            <person name="Kolade O."/>
            <person name="Nnabue I."/>
            <person name="Nwadili C.O."/>
            <person name="Hribova E."/>
            <person name="Parker M."/>
            <person name="Nwogha J."/>
            <person name="Shu S."/>
            <person name="Carlson J."/>
            <person name="Kariba R."/>
            <person name="Muthemba S."/>
            <person name="Knop K."/>
            <person name="Barton G.J."/>
            <person name="Sherwood A.V."/>
            <person name="Lopez-Montes A."/>
            <person name="Asiedu R."/>
            <person name="Jamnadass R."/>
            <person name="Muchugi A."/>
            <person name="Goodstein D."/>
            <person name="Egesi C.N."/>
            <person name="Featherston J."/>
            <person name="Asfaw A."/>
            <person name="Simpson G.G."/>
            <person name="Dolezel J."/>
            <person name="Hendre P.S."/>
            <person name="Van Deynze A."/>
            <person name="Kumar P.L."/>
            <person name="Obidiegwu J.E."/>
            <person name="Bhattacharjee R."/>
            <person name="Rokhsar D.S."/>
        </authorList>
    </citation>
    <scope>NUCLEOTIDE SEQUENCE [LARGE SCALE GENOMIC DNA]</scope>
    <source>
        <strain evidence="2">cv. TDa95/00328</strain>
    </source>
</reference>
<dbReference type="EMBL" id="CM037017">
    <property type="protein sequence ID" value="KAH7677145.1"/>
    <property type="molecule type" value="Genomic_DNA"/>
</dbReference>
<proteinExistence type="predicted"/>
<organism evidence="1 2">
    <name type="scientific">Dioscorea alata</name>
    <name type="common">Purple yam</name>
    <dbReference type="NCBI Taxonomy" id="55571"/>
    <lineage>
        <taxon>Eukaryota</taxon>
        <taxon>Viridiplantae</taxon>
        <taxon>Streptophyta</taxon>
        <taxon>Embryophyta</taxon>
        <taxon>Tracheophyta</taxon>
        <taxon>Spermatophyta</taxon>
        <taxon>Magnoliopsida</taxon>
        <taxon>Liliopsida</taxon>
        <taxon>Dioscoreales</taxon>
        <taxon>Dioscoreaceae</taxon>
        <taxon>Dioscorea</taxon>
    </lineage>
</organism>